<protein>
    <submittedName>
        <fullName evidence="1">Uncharacterized protein</fullName>
    </submittedName>
</protein>
<name>A0AAV7NWT2_PLEWA</name>
<accession>A0AAV7NWT2</accession>
<proteinExistence type="predicted"/>
<dbReference type="AlphaFoldDB" id="A0AAV7NWT2"/>
<comment type="caution">
    <text evidence="1">The sequence shown here is derived from an EMBL/GenBank/DDBJ whole genome shotgun (WGS) entry which is preliminary data.</text>
</comment>
<gene>
    <name evidence="1" type="ORF">NDU88_007625</name>
</gene>
<keyword evidence="2" id="KW-1185">Reference proteome</keyword>
<dbReference type="EMBL" id="JANPWB010000012">
    <property type="protein sequence ID" value="KAJ1119439.1"/>
    <property type="molecule type" value="Genomic_DNA"/>
</dbReference>
<sequence>MAVSSSARFLLPEAWSPPPVDLLSACPVLRECGAVDKQADACLLLRSLISAWGLESAPPGSAFHASRAVGVRGR</sequence>
<dbReference type="Proteomes" id="UP001066276">
    <property type="component" value="Chromosome 8"/>
</dbReference>
<reference evidence="1" key="1">
    <citation type="journal article" date="2022" name="bioRxiv">
        <title>Sequencing and chromosome-scale assembly of the giantPleurodeles waltlgenome.</title>
        <authorList>
            <person name="Brown T."/>
            <person name="Elewa A."/>
            <person name="Iarovenko S."/>
            <person name="Subramanian E."/>
            <person name="Araus A.J."/>
            <person name="Petzold A."/>
            <person name="Susuki M."/>
            <person name="Suzuki K.-i.T."/>
            <person name="Hayashi T."/>
            <person name="Toyoda A."/>
            <person name="Oliveira C."/>
            <person name="Osipova E."/>
            <person name="Leigh N.D."/>
            <person name="Simon A."/>
            <person name="Yun M.H."/>
        </authorList>
    </citation>
    <scope>NUCLEOTIDE SEQUENCE</scope>
    <source>
        <strain evidence="1">20211129_DDA</strain>
        <tissue evidence="1">Liver</tissue>
    </source>
</reference>
<organism evidence="1 2">
    <name type="scientific">Pleurodeles waltl</name>
    <name type="common">Iberian ribbed newt</name>
    <dbReference type="NCBI Taxonomy" id="8319"/>
    <lineage>
        <taxon>Eukaryota</taxon>
        <taxon>Metazoa</taxon>
        <taxon>Chordata</taxon>
        <taxon>Craniata</taxon>
        <taxon>Vertebrata</taxon>
        <taxon>Euteleostomi</taxon>
        <taxon>Amphibia</taxon>
        <taxon>Batrachia</taxon>
        <taxon>Caudata</taxon>
        <taxon>Salamandroidea</taxon>
        <taxon>Salamandridae</taxon>
        <taxon>Pleurodelinae</taxon>
        <taxon>Pleurodeles</taxon>
    </lineage>
</organism>
<evidence type="ECO:0000313" key="1">
    <source>
        <dbReference type="EMBL" id="KAJ1119439.1"/>
    </source>
</evidence>
<evidence type="ECO:0000313" key="2">
    <source>
        <dbReference type="Proteomes" id="UP001066276"/>
    </source>
</evidence>